<dbReference type="Proteomes" id="UP000320390">
    <property type="component" value="Chromosome"/>
</dbReference>
<name>A0A518ETD6_9BACT</name>
<evidence type="ECO:0000256" key="1">
    <source>
        <dbReference type="SAM" id="MobiDB-lite"/>
    </source>
</evidence>
<organism evidence="2 3">
    <name type="scientific">Saltatorellus ferox</name>
    <dbReference type="NCBI Taxonomy" id="2528018"/>
    <lineage>
        <taxon>Bacteria</taxon>
        <taxon>Pseudomonadati</taxon>
        <taxon>Planctomycetota</taxon>
        <taxon>Planctomycetia</taxon>
        <taxon>Planctomycetia incertae sedis</taxon>
        <taxon>Saltatorellus</taxon>
    </lineage>
</organism>
<keyword evidence="3" id="KW-1185">Reference proteome</keyword>
<reference evidence="2 3" key="1">
    <citation type="submission" date="2019-02" db="EMBL/GenBank/DDBJ databases">
        <title>Deep-cultivation of Planctomycetes and their phenomic and genomic characterization uncovers novel biology.</title>
        <authorList>
            <person name="Wiegand S."/>
            <person name="Jogler M."/>
            <person name="Boedeker C."/>
            <person name="Pinto D."/>
            <person name="Vollmers J."/>
            <person name="Rivas-Marin E."/>
            <person name="Kohn T."/>
            <person name="Peeters S.H."/>
            <person name="Heuer A."/>
            <person name="Rast P."/>
            <person name="Oberbeckmann S."/>
            <person name="Bunk B."/>
            <person name="Jeske O."/>
            <person name="Meyerdierks A."/>
            <person name="Storesund J.E."/>
            <person name="Kallscheuer N."/>
            <person name="Luecker S."/>
            <person name="Lage O.M."/>
            <person name="Pohl T."/>
            <person name="Merkel B.J."/>
            <person name="Hornburger P."/>
            <person name="Mueller R.-W."/>
            <person name="Bruemmer F."/>
            <person name="Labrenz M."/>
            <person name="Spormann A.M."/>
            <person name="Op den Camp H."/>
            <person name="Overmann J."/>
            <person name="Amann R."/>
            <person name="Jetten M.S.M."/>
            <person name="Mascher T."/>
            <person name="Medema M.H."/>
            <person name="Devos D.P."/>
            <person name="Kaster A.-K."/>
            <person name="Ovreas L."/>
            <person name="Rohde M."/>
            <person name="Galperin M.Y."/>
            <person name="Jogler C."/>
        </authorList>
    </citation>
    <scope>NUCLEOTIDE SEQUENCE [LARGE SCALE GENOMIC DNA]</scope>
    <source>
        <strain evidence="2 3">Poly30</strain>
    </source>
</reference>
<protein>
    <submittedName>
        <fullName evidence="2">Uncharacterized protein</fullName>
    </submittedName>
</protein>
<feature type="region of interest" description="Disordered" evidence="1">
    <location>
        <begin position="89"/>
        <end position="118"/>
    </location>
</feature>
<accession>A0A518ETD6</accession>
<proteinExistence type="predicted"/>
<dbReference type="AlphaFoldDB" id="A0A518ETD6"/>
<evidence type="ECO:0000313" key="3">
    <source>
        <dbReference type="Proteomes" id="UP000320390"/>
    </source>
</evidence>
<evidence type="ECO:0000313" key="2">
    <source>
        <dbReference type="EMBL" id="QDV07357.1"/>
    </source>
</evidence>
<sequence>MAPRAGDWPPRQPSISAAVRVYGPASRYNARVATKNCFINKDRPCDLTCKAAFPVDDAVDPVDCYIIWLAAHLGDGAIDFRRMLEAQGLSDGPDYPAGESPGGGPKSKKPPGGDFSPN</sequence>
<gene>
    <name evidence="2" type="ORF">Poly30_28810</name>
</gene>
<dbReference type="EMBL" id="CP036434">
    <property type="protein sequence ID" value="QDV07357.1"/>
    <property type="molecule type" value="Genomic_DNA"/>
</dbReference>